<accession>A0A1I8FDP2</accession>
<name>A0A1I8FDP2_9PLAT</name>
<feature type="region of interest" description="Disordered" evidence="1">
    <location>
        <begin position="53"/>
        <end position="73"/>
    </location>
</feature>
<feature type="region of interest" description="Disordered" evidence="1">
    <location>
        <begin position="351"/>
        <end position="491"/>
    </location>
</feature>
<sequence>MMRIEVDIFCTDAQDMFDSDATGQGATGAYQIFCAKKLAALKSRPQARRVATLDPATGNSGGGTWSVDGAPRRRQISSVRRPDAWQLLSANMEAILAKFRLSRRPSTMLARGGGGGSFVYNPRSLVLYWPLAAAAAPATPYRRPRTGRHERHRLVRTESRPDGRGGFNGSAGWTNTEAASYHGGCGAGWLSGGARRADPSTAAPDTAGAVRRRRTRRNESWRRWWLWRWRRRSEDNGASGGGGGYSGGGAGTHDKQAGGGGGSFCNATMSLSNSCSSVTGGNEAALTARHIYYLDNQRSSAAASPFAFGFLRHCSSVLAAAATLGYPARRKSRTGASLQLDLACGPCGRTARGGGGRHGVVPAPHTAERARSAAAGEASATGLNGAEPSPTRNCPGEAAPELEEMSRRPAAEAWRGRQPAFAAASRRRQPRRRGATPRRKPRPAAAVKLATLPLLARRYRRPRGRRSPPPPVSPDTARIRSSSRATRLRLTREATPVRGWLAIDGDANGEAATAQGHRSVANKEGRKRSGEDKETDEMPELRKRQVGTDSAKRRASQIRRLSRLSLSRPHPNSRHTPQVDLQDATFLPDPAADRQMQQQQQQQRRRALRCSLWHGQTEPQPARQRSVS</sequence>
<reference evidence="3" key="1">
    <citation type="submission" date="2016-11" db="UniProtKB">
        <authorList>
            <consortium name="WormBaseParasite"/>
        </authorList>
    </citation>
    <scope>IDENTIFICATION</scope>
</reference>
<feature type="compositionally biased region" description="Polar residues" evidence="1">
    <location>
        <begin position="617"/>
        <end position="628"/>
    </location>
</feature>
<protein>
    <submittedName>
        <fullName evidence="3">Protein kinase domain-containing protein</fullName>
    </submittedName>
</protein>
<feature type="region of interest" description="Disordered" evidence="1">
    <location>
        <begin position="510"/>
        <end position="628"/>
    </location>
</feature>
<feature type="compositionally biased region" description="Basic residues" evidence="1">
    <location>
        <begin position="457"/>
        <end position="466"/>
    </location>
</feature>
<feature type="compositionally biased region" description="Basic and acidic residues" evidence="1">
    <location>
        <begin position="521"/>
        <end position="532"/>
    </location>
</feature>
<proteinExistence type="predicted"/>
<evidence type="ECO:0000313" key="3">
    <source>
        <dbReference type="WBParaSite" id="maker-unitig_30719-snap-gene-0.2-mRNA-1"/>
    </source>
</evidence>
<feature type="compositionally biased region" description="Low complexity" evidence="1">
    <location>
        <begin position="372"/>
        <end position="382"/>
    </location>
</feature>
<feature type="compositionally biased region" description="Basic residues" evidence="1">
    <location>
        <begin position="553"/>
        <end position="562"/>
    </location>
</feature>
<dbReference type="Proteomes" id="UP000095280">
    <property type="component" value="Unplaced"/>
</dbReference>
<feature type="compositionally biased region" description="Basic residues" evidence="1">
    <location>
        <begin position="425"/>
        <end position="442"/>
    </location>
</feature>
<dbReference type="WBParaSite" id="maker-unitig_30719-snap-gene-0.2-mRNA-1">
    <property type="protein sequence ID" value="maker-unitig_30719-snap-gene-0.2-mRNA-1"/>
    <property type="gene ID" value="maker-unitig_30719-snap-gene-0.2"/>
</dbReference>
<keyword evidence="2" id="KW-1185">Reference proteome</keyword>
<organism evidence="2 3">
    <name type="scientific">Macrostomum lignano</name>
    <dbReference type="NCBI Taxonomy" id="282301"/>
    <lineage>
        <taxon>Eukaryota</taxon>
        <taxon>Metazoa</taxon>
        <taxon>Spiralia</taxon>
        <taxon>Lophotrochozoa</taxon>
        <taxon>Platyhelminthes</taxon>
        <taxon>Rhabditophora</taxon>
        <taxon>Macrostomorpha</taxon>
        <taxon>Macrostomida</taxon>
        <taxon>Macrostomidae</taxon>
        <taxon>Macrostomum</taxon>
    </lineage>
</organism>
<evidence type="ECO:0000256" key="1">
    <source>
        <dbReference type="SAM" id="MobiDB-lite"/>
    </source>
</evidence>
<evidence type="ECO:0000313" key="2">
    <source>
        <dbReference type="Proteomes" id="UP000095280"/>
    </source>
</evidence>
<feature type="compositionally biased region" description="Low complexity" evidence="1">
    <location>
        <begin position="474"/>
        <end position="485"/>
    </location>
</feature>
<dbReference type="AlphaFoldDB" id="A0A1I8FDP2"/>
<feature type="region of interest" description="Disordered" evidence="1">
    <location>
        <begin position="193"/>
        <end position="214"/>
    </location>
</feature>